<sequence length="61" mass="6930">MFLRLPAFLGESRAGLARLSLLIKSSRIWSDAAWQKRGFSKRLELLTLGKARNLAVHKPRP</sequence>
<evidence type="ECO:0000313" key="1">
    <source>
        <dbReference type="EMBL" id="KIX12331.1"/>
    </source>
</evidence>
<proteinExistence type="predicted"/>
<keyword evidence="2" id="KW-1185">Reference proteome</keyword>
<protein>
    <submittedName>
        <fullName evidence="1">Uncharacterized protein</fullName>
    </submittedName>
</protein>
<organism evidence="1 2">
    <name type="scientific">Dethiosulfatarculus sandiegensis</name>
    <dbReference type="NCBI Taxonomy" id="1429043"/>
    <lineage>
        <taxon>Bacteria</taxon>
        <taxon>Pseudomonadati</taxon>
        <taxon>Thermodesulfobacteriota</taxon>
        <taxon>Desulfarculia</taxon>
        <taxon>Desulfarculales</taxon>
        <taxon>Desulfarculaceae</taxon>
        <taxon>Dethiosulfatarculus</taxon>
    </lineage>
</organism>
<dbReference type="InParanoid" id="A0A0D2J9F0"/>
<dbReference type="EMBL" id="AZAC01000034">
    <property type="protein sequence ID" value="KIX12331.1"/>
    <property type="molecule type" value="Genomic_DNA"/>
</dbReference>
<evidence type="ECO:0000313" key="2">
    <source>
        <dbReference type="Proteomes" id="UP000032233"/>
    </source>
</evidence>
<comment type="caution">
    <text evidence="1">The sequence shown here is derived from an EMBL/GenBank/DDBJ whole genome shotgun (WGS) entry which is preliminary data.</text>
</comment>
<gene>
    <name evidence="1" type="ORF">X474_20800</name>
</gene>
<dbReference type="STRING" id="1429043.X474_20800"/>
<name>A0A0D2J9F0_9BACT</name>
<reference evidence="1 2" key="1">
    <citation type="submission" date="2013-11" db="EMBL/GenBank/DDBJ databases">
        <title>Metagenomic analysis of a methanogenic consortium involved in long chain n-alkane degradation.</title>
        <authorList>
            <person name="Davidova I.A."/>
            <person name="Callaghan A.V."/>
            <person name="Wawrik B."/>
            <person name="Pruitt S."/>
            <person name="Marks C."/>
            <person name="Duncan K.E."/>
            <person name="Suflita J.M."/>
        </authorList>
    </citation>
    <scope>NUCLEOTIDE SEQUENCE [LARGE SCALE GENOMIC DNA]</scope>
    <source>
        <strain evidence="1 2">SPR</strain>
    </source>
</reference>
<accession>A0A0D2J9F0</accession>
<dbReference type="AlphaFoldDB" id="A0A0D2J9F0"/>
<dbReference type="Proteomes" id="UP000032233">
    <property type="component" value="Unassembled WGS sequence"/>
</dbReference>